<dbReference type="PANTHER" id="PTHR12197:SF251">
    <property type="entry name" value="EG:BACR7C10.4 PROTEIN"/>
    <property type="match status" value="1"/>
</dbReference>
<dbReference type="Proteomes" id="UP000419144">
    <property type="component" value="Unassembled WGS sequence"/>
</dbReference>
<dbReference type="InterPro" id="IPR046341">
    <property type="entry name" value="SET_dom_sf"/>
</dbReference>
<evidence type="ECO:0000259" key="2">
    <source>
        <dbReference type="PROSITE" id="PS50280"/>
    </source>
</evidence>
<dbReference type="InterPro" id="IPR050869">
    <property type="entry name" value="H3K4_H4K5_MeTrfase"/>
</dbReference>
<dbReference type="OrthoDB" id="5945798at2759"/>
<proteinExistence type="predicted"/>
<evidence type="ECO:0000313" key="3">
    <source>
        <dbReference type="EMBL" id="GET88740.1"/>
    </source>
</evidence>
<dbReference type="PANTHER" id="PTHR12197">
    <property type="entry name" value="HISTONE-LYSINE N-METHYLTRANSFERASE SMYD"/>
    <property type="match status" value="1"/>
</dbReference>
<dbReference type="GO" id="GO:0005634">
    <property type="term" value="C:nucleus"/>
    <property type="evidence" value="ECO:0007669"/>
    <property type="project" value="TreeGrafter"/>
</dbReference>
<dbReference type="EMBL" id="BLBS01000030">
    <property type="protein sequence ID" value="GET88740.1"/>
    <property type="molecule type" value="Genomic_DNA"/>
</dbReference>
<gene>
    <name evidence="3" type="ORF">LtaPh_2310700</name>
</gene>
<sequence>MSVEDSACLRPATPSPDRVESCVGLAYNSKEEAGRHAVARCHLSPGELVLTAAPFAIVMNPNYCPSALYLSSKATTKPDVALADSSAQPGGKVVKKLKPTAAKKTGAHGGGNRARGAATVSAAGGSASASHYTHALEDETDIQSEVSSTNTSRWFTTTPTWCSVCFREIPAGWRLCNRGSLAELAMDITEEQEELDRSIRAAETRTNGSDCADKGNEGGDDSVGEDDAVSATAAAAFRKLKKPSKSSETRKDGAVELKQRLLEKALALREELLLRRRLQRRHRVEQGLPVVRREGWEASTSTSSDAAGAGYGEAAVSGCAGCGVLCYCSEACWRAHREEHEQSGECTLLRLLYPRLMAVYYTMGAATPSASAGGAPSTVVMPGDEPLYWARSTSEPRMLEFQSLLFSAIVVARACHAGYRTHCAAAVEDAAVSLGSAVTPKVAAASSADHGSDFFEAIPEAGTLDAQLLPPTNDSTLSGQAEQRSSDTPLASSTLTVVDSVVIPKEVWSINEMRAKAGLTGTVEVLDADPELRRIARKVSELRESSAEGQPDGTNNSSAADPYVAPMRNAELMRSYSSINTGRGVAGEERLWQLCTGTPQYADVAQLETNLSVLSKHHRSTYQRYYRVFAKRVLPVLQQLLLLHKKQGATVGGRDGDRGADTASRMLTHHEEGTADVLQVSEAYFQRLCAAAQCNSFGIYDTQGHCISFGLYPAASYFNHSCVPNLCRVMHHGGRTAAFYALRAIAPQEPLTICYTDVEQLNSAERRRNLLGTYRFFCTCERCSGKAEGPQMAVAVAGIRESVCSSCLGCVEVSPATFENPLLLCAECSVHGYLRPLPPPLLSCLPVKSDTCVTSKQSWTMQEVQVRQCTVCRSRVVRETAAAAATLQ</sequence>
<feature type="region of interest" description="Disordered" evidence="1">
    <location>
        <begin position="102"/>
        <end position="122"/>
    </location>
</feature>
<dbReference type="SUPFAM" id="SSF82199">
    <property type="entry name" value="SET domain"/>
    <property type="match status" value="1"/>
</dbReference>
<feature type="domain" description="SET" evidence="2">
    <location>
        <begin position="605"/>
        <end position="756"/>
    </location>
</feature>
<dbReference type="VEuPathDB" id="TriTrypDB:LtaPh_2310700"/>
<feature type="region of interest" description="Disordered" evidence="1">
    <location>
        <begin position="466"/>
        <end position="490"/>
    </location>
</feature>
<comment type="caution">
    <text evidence="3">The sequence shown here is derived from an EMBL/GenBank/DDBJ whole genome shotgun (WGS) entry which is preliminary data.</text>
</comment>
<dbReference type="Gene3D" id="2.170.270.10">
    <property type="entry name" value="SET domain"/>
    <property type="match status" value="1"/>
</dbReference>
<feature type="region of interest" description="Disordered" evidence="1">
    <location>
        <begin position="195"/>
        <end position="225"/>
    </location>
</feature>
<evidence type="ECO:0000313" key="4">
    <source>
        <dbReference type="Proteomes" id="UP000419144"/>
    </source>
</evidence>
<dbReference type="CDD" id="cd20071">
    <property type="entry name" value="SET_SMYD"/>
    <property type="match status" value="1"/>
</dbReference>
<dbReference type="Pfam" id="PF00856">
    <property type="entry name" value="SET"/>
    <property type="match status" value="1"/>
</dbReference>
<accession>A0A640KGA6</accession>
<protein>
    <recommendedName>
        <fullName evidence="2">SET domain-containing protein</fullName>
    </recommendedName>
</protein>
<organism evidence="3 4">
    <name type="scientific">Leishmania tarentolae</name>
    <name type="common">Sauroleishmania tarentolae</name>
    <dbReference type="NCBI Taxonomy" id="5689"/>
    <lineage>
        <taxon>Eukaryota</taxon>
        <taxon>Discoba</taxon>
        <taxon>Euglenozoa</taxon>
        <taxon>Kinetoplastea</taxon>
        <taxon>Metakinetoplastina</taxon>
        <taxon>Trypanosomatida</taxon>
        <taxon>Trypanosomatidae</taxon>
        <taxon>Leishmaniinae</taxon>
        <taxon>Leishmania</taxon>
        <taxon>lizard Leishmania</taxon>
    </lineage>
</organism>
<dbReference type="InterPro" id="IPR001214">
    <property type="entry name" value="SET_dom"/>
</dbReference>
<reference evidence="3" key="1">
    <citation type="submission" date="2019-11" db="EMBL/GenBank/DDBJ databases">
        <title>Leishmania tarentolae CDS.</title>
        <authorList>
            <person name="Goto Y."/>
            <person name="Yamagishi J."/>
        </authorList>
    </citation>
    <scope>NUCLEOTIDE SEQUENCE [LARGE SCALE GENOMIC DNA]</scope>
    <source>
        <strain evidence="3">Parrot Tar II</strain>
    </source>
</reference>
<evidence type="ECO:0000256" key="1">
    <source>
        <dbReference type="SAM" id="MobiDB-lite"/>
    </source>
</evidence>
<dbReference type="PROSITE" id="PS50280">
    <property type="entry name" value="SET"/>
    <property type="match status" value="1"/>
</dbReference>
<dbReference type="AlphaFoldDB" id="A0A640KGA6"/>
<keyword evidence="4" id="KW-1185">Reference proteome</keyword>
<feature type="region of interest" description="Disordered" evidence="1">
    <location>
        <begin position="540"/>
        <end position="562"/>
    </location>
</feature>
<name>A0A640KGA6_LEITA</name>
<feature type="compositionally biased region" description="Polar residues" evidence="1">
    <location>
        <begin position="470"/>
        <end position="490"/>
    </location>
</feature>